<dbReference type="InterPro" id="IPR036705">
    <property type="entry name" value="Ribosyl_crysJ1_sf"/>
</dbReference>
<comment type="similarity">
    <text evidence="1">Belongs to the ADP-ribosylglycohydrolase family.</text>
</comment>
<gene>
    <name evidence="3" type="ORF">ACFQ4P_03205</name>
</gene>
<evidence type="ECO:0000313" key="4">
    <source>
        <dbReference type="Proteomes" id="UP001597196"/>
    </source>
</evidence>
<dbReference type="RefSeq" id="WP_203636986.1">
    <property type="nucleotide sequence ID" value="NZ_BOLS01000004.1"/>
</dbReference>
<protein>
    <submittedName>
        <fullName evidence="3">ADP-ribosylglycohydrolase family protein</fullName>
    </submittedName>
</protein>
<dbReference type="SUPFAM" id="SSF101478">
    <property type="entry name" value="ADP-ribosylglycohydrolase"/>
    <property type="match status" value="1"/>
</dbReference>
<name>A0ABW4CH17_9LACO</name>
<dbReference type="PANTHER" id="PTHR16222:SF24">
    <property type="entry name" value="ADP-RIBOSYLHYDROLASE ARH3"/>
    <property type="match status" value="1"/>
</dbReference>
<dbReference type="Pfam" id="PF03747">
    <property type="entry name" value="ADP_ribosyl_GH"/>
    <property type="match status" value="1"/>
</dbReference>
<dbReference type="InterPro" id="IPR005502">
    <property type="entry name" value="Ribosyl_crysJ1"/>
</dbReference>
<reference evidence="4" key="1">
    <citation type="journal article" date="2019" name="Int. J. Syst. Evol. Microbiol.">
        <title>The Global Catalogue of Microorganisms (GCM) 10K type strain sequencing project: providing services to taxonomists for standard genome sequencing and annotation.</title>
        <authorList>
            <consortium name="The Broad Institute Genomics Platform"/>
            <consortium name="The Broad Institute Genome Sequencing Center for Infectious Disease"/>
            <person name="Wu L."/>
            <person name="Ma J."/>
        </authorList>
    </citation>
    <scope>NUCLEOTIDE SEQUENCE [LARGE SCALE GENOMIC DNA]</scope>
    <source>
        <strain evidence="4">CCM 8980</strain>
    </source>
</reference>
<keyword evidence="4" id="KW-1185">Reference proteome</keyword>
<dbReference type="PANTHER" id="PTHR16222">
    <property type="entry name" value="ADP-RIBOSYLGLYCOHYDROLASE"/>
    <property type="match status" value="1"/>
</dbReference>
<sequence length="314" mass="33328">MAIIDSRLTHGLIGFAIGDALGLPVKGQSLAALAADPVATMRGYGHFDLPAGYYSDEASLMRASLASLSRGFDPADLLATYQHWFHDRVYAPYTGPVFEVWSSVRAAVENGAPQVNTAADPGGLVRVLPLAYFLYQENGPDLFGNADAMQQLQAFLAVTSPDPANLIAASIYVQAALYLLSDMTLSAALPQTLQRALTYFADVPEALDFQVLTQLDARRAQTMAEAAPTPRNVLGVVLFALGSTSDYREATLTAVNLGGTTDATGALTGGLAGLGYGYTKIPHRWCLTLVKYSEIVAGINEAEASGHFPTYGED</sequence>
<comment type="caution">
    <text evidence="3">The sequence shown here is derived from an EMBL/GenBank/DDBJ whole genome shotgun (WGS) entry which is preliminary data.</text>
</comment>
<proteinExistence type="inferred from homology"/>
<evidence type="ECO:0000256" key="1">
    <source>
        <dbReference type="ARBA" id="ARBA00010702"/>
    </source>
</evidence>
<organism evidence="3 4">
    <name type="scientific">Lacticaseibacillus mingshuiensis</name>
    <dbReference type="NCBI Taxonomy" id="2799574"/>
    <lineage>
        <taxon>Bacteria</taxon>
        <taxon>Bacillati</taxon>
        <taxon>Bacillota</taxon>
        <taxon>Bacilli</taxon>
        <taxon>Lactobacillales</taxon>
        <taxon>Lactobacillaceae</taxon>
        <taxon>Lacticaseibacillus</taxon>
    </lineage>
</organism>
<dbReference type="EMBL" id="JBHTOC010000004">
    <property type="protein sequence ID" value="MFD1429258.1"/>
    <property type="molecule type" value="Genomic_DNA"/>
</dbReference>
<dbReference type="Gene3D" id="1.10.4080.10">
    <property type="entry name" value="ADP-ribosylation/Crystallin J1"/>
    <property type="match status" value="1"/>
</dbReference>
<accession>A0ABW4CH17</accession>
<evidence type="ECO:0000256" key="2">
    <source>
        <dbReference type="ARBA" id="ARBA00022801"/>
    </source>
</evidence>
<dbReference type="InterPro" id="IPR050792">
    <property type="entry name" value="ADP-ribosylglycohydrolase"/>
</dbReference>
<dbReference type="Proteomes" id="UP001597196">
    <property type="component" value="Unassembled WGS sequence"/>
</dbReference>
<evidence type="ECO:0000313" key="3">
    <source>
        <dbReference type="EMBL" id="MFD1429258.1"/>
    </source>
</evidence>
<keyword evidence="2" id="KW-0378">Hydrolase</keyword>